<accession>A2DM47</accession>
<proteinExistence type="predicted"/>
<dbReference type="KEGG" id="tva:5463977"/>
<evidence type="ECO:0000313" key="3">
    <source>
        <dbReference type="Proteomes" id="UP000001542"/>
    </source>
</evidence>
<dbReference type="EMBL" id="DS113218">
    <property type="protein sequence ID" value="EAY18467.1"/>
    <property type="molecule type" value="Genomic_DNA"/>
</dbReference>
<organism evidence="2 3">
    <name type="scientific">Trichomonas vaginalis (strain ATCC PRA-98 / G3)</name>
    <dbReference type="NCBI Taxonomy" id="412133"/>
    <lineage>
        <taxon>Eukaryota</taxon>
        <taxon>Metamonada</taxon>
        <taxon>Parabasalia</taxon>
        <taxon>Trichomonadida</taxon>
        <taxon>Trichomonadidae</taxon>
        <taxon>Trichomonas</taxon>
    </lineage>
</organism>
<feature type="coiled-coil region" evidence="1">
    <location>
        <begin position="241"/>
        <end position="443"/>
    </location>
</feature>
<dbReference type="RefSeq" id="XP_001579453.1">
    <property type="nucleotide sequence ID" value="XM_001579403.1"/>
</dbReference>
<dbReference type="SMR" id="A2DM47"/>
<gene>
    <name evidence="2" type="ORF">TVAG_083200</name>
</gene>
<keyword evidence="3" id="KW-1185">Reference proteome</keyword>
<keyword evidence="1" id="KW-0175">Coiled coil</keyword>
<protein>
    <submittedName>
        <fullName evidence="2">Uncharacterized protein</fullName>
    </submittedName>
</protein>
<dbReference type="VEuPathDB" id="TrichDB:TVAG_083200"/>
<dbReference type="Proteomes" id="UP000001542">
    <property type="component" value="Unassembled WGS sequence"/>
</dbReference>
<evidence type="ECO:0000313" key="2">
    <source>
        <dbReference type="EMBL" id="EAY18467.1"/>
    </source>
</evidence>
<evidence type="ECO:0000256" key="1">
    <source>
        <dbReference type="SAM" id="Coils"/>
    </source>
</evidence>
<dbReference type="VEuPathDB" id="TrichDB:TVAGG3_0984170"/>
<name>A2DM47_TRIV3</name>
<reference evidence="2" key="2">
    <citation type="journal article" date="2007" name="Science">
        <title>Draft genome sequence of the sexually transmitted pathogen Trichomonas vaginalis.</title>
        <authorList>
            <person name="Carlton J.M."/>
            <person name="Hirt R.P."/>
            <person name="Silva J.C."/>
            <person name="Delcher A.L."/>
            <person name="Schatz M."/>
            <person name="Zhao Q."/>
            <person name="Wortman J.R."/>
            <person name="Bidwell S.L."/>
            <person name="Alsmark U.C.M."/>
            <person name="Besteiro S."/>
            <person name="Sicheritz-Ponten T."/>
            <person name="Noel C.J."/>
            <person name="Dacks J.B."/>
            <person name="Foster P.G."/>
            <person name="Simillion C."/>
            <person name="Van de Peer Y."/>
            <person name="Miranda-Saavedra D."/>
            <person name="Barton G.J."/>
            <person name="Westrop G.D."/>
            <person name="Mueller S."/>
            <person name="Dessi D."/>
            <person name="Fiori P.L."/>
            <person name="Ren Q."/>
            <person name="Paulsen I."/>
            <person name="Zhang H."/>
            <person name="Bastida-Corcuera F.D."/>
            <person name="Simoes-Barbosa A."/>
            <person name="Brown M.T."/>
            <person name="Hayes R.D."/>
            <person name="Mukherjee M."/>
            <person name="Okumura C.Y."/>
            <person name="Schneider R."/>
            <person name="Smith A.J."/>
            <person name="Vanacova S."/>
            <person name="Villalvazo M."/>
            <person name="Haas B.J."/>
            <person name="Pertea M."/>
            <person name="Feldblyum T.V."/>
            <person name="Utterback T.R."/>
            <person name="Shu C.L."/>
            <person name="Osoegawa K."/>
            <person name="de Jong P.J."/>
            <person name="Hrdy I."/>
            <person name="Horvathova L."/>
            <person name="Zubacova Z."/>
            <person name="Dolezal P."/>
            <person name="Malik S.B."/>
            <person name="Logsdon J.M. Jr."/>
            <person name="Henze K."/>
            <person name="Gupta A."/>
            <person name="Wang C.C."/>
            <person name="Dunne R.L."/>
            <person name="Upcroft J.A."/>
            <person name="Upcroft P."/>
            <person name="White O."/>
            <person name="Salzberg S.L."/>
            <person name="Tang P."/>
            <person name="Chiu C.-H."/>
            <person name="Lee Y.-S."/>
            <person name="Embley T.M."/>
            <person name="Coombs G.H."/>
            <person name="Mottram J.C."/>
            <person name="Tachezy J."/>
            <person name="Fraser-Liggett C.M."/>
            <person name="Johnson P.J."/>
        </authorList>
    </citation>
    <scope>NUCLEOTIDE SEQUENCE [LARGE SCALE GENOMIC DNA]</scope>
    <source>
        <strain evidence="2">G3</strain>
    </source>
</reference>
<dbReference type="AlphaFoldDB" id="A2DM47"/>
<sequence length="470" mass="55384">MTDIITKTIAKVAAFQQMHGANPIRVFINDHMYNTFTNIAGAIFNFVKDQYLLNKCQEEIRFKAQVKESKTYIVLEEIFQLQIPKNIKDSVVLDFLELGKKLKSDLLMSIYIDRFEKRELTLENIHRTIKFSKYIGYDSKIFAFICQKINSIDTDDLRDSVIVAGFDFAERLMTHFKYCNISSNDLIFSIVNKDHSFIDILSNLNAKYIEIEDIYESLKTFSIIDDKDLKKNIQSLIITKFKTFQDGIEDKEQEIKELKDKITTLQEKYTTTFNDLTNLKVENMQLKEDNSKQSDEITKLRRRNNHLCIEKKSIGDELANMRIEKKQLLKDCSILKEKIEKLKIEKEQLKNINSSQSDEITKLKRENIQLSLEKKSIDDELANMRAETTQLKNFNSNHKEKIEKLKKEKEQLKNDNTCQCNEITKLRRENTQISLENANIKDKLIRREKDNIKIQKKGKKLQKFNRIKQN</sequence>
<reference evidence="2" key="1">
    <citation type="submission" date="2006-10" db="EMBL/GenBank/DDBJ databases">
        <authorList>
            <person name="Amadeo P."/>
            <person name="Zhao Q."/>
            <person name="Wortman J."/>
            <person name="Fraser-Liggett C."/>
            <person name="Carlton J."/>
        </authorList>
    </citation>
    <scope>NUCLEOTIDE SEQUENCE</scope>
    <source>
        <strain evidence="2">G3</strain>
    </source>
</reference>
<dbReference type="InParanoid" id="A2DM47"/>